<evidence type="ECO:0000313" key="15">
    <source>
        <dbReference type="Proteomes" id="UP001501599"/>
    </source>
</evidence>
<evidence type="ECO:0000256" key="3">
    <source>
        <dbReference type="ARBA" id="ARBA00022475"/>
    </source>
</evidence>
<evidence type="ECO:0000256" key="7">
    <source>
        <dbReference type="ARBA" id="ARBA00023136"/>
    </source>
</evidence>
<evidence type="ECO:0000256" key="5">
    <source>
        <dbReference type="ARBA" id="ARBA00022989"/>
    </source>
</evidence>
<comment type="caution">
    <text evidence="14">The sequence shown here is derived from an EMBL/GenBank/DDBJ whole genome shotgun (WGS) entry which is preliminary data.</text>
</comment>
<feature type="domain" description="Anti-sigma K factor RskA C-terminal" evidence="13">
    <location>
        <begin position="126"/>
        <end position="252"/>
    </location>
</feature>
<evidence type="ECO:0000313" key="14">
    <source>
        <dbReference type="EMBL" id="GAA2172805.1"/>
    </source>
</evidence>
<dbReference type="Gene3D" id="1.10.10.1320">
    <property type="entry name" value="Anti-sigma factor, zinc-finger domain"/>
    <property type="match status" value="1"/>
</dbReference>
<dbReference type="RefSeq" id="WP_344341574.1">
    <property type="nucleotide sequence ID" value="NZ_BAAAQT010000005.1"/>
</dbReference>
<dbReference type="Pfam" id="PF10099">
    <property type="entry name" value="RskA_C"/>
    <property type="match status" value="1"/>
</dbReference>
<organism evidence="14 15">
    <name type="scientific">Agrococcus versicolor</name>
    <dbReference type="NCBI Taxonomy" id="501482"/>
    <lineage>
        <taxon>Bacteria</taxon>
        <taxon>Bacillati</taxon>
        <taxon>Actinomycetota</taxon>
        <taxon>Actinomycetes</taxon>
        <taxon>Micrococcales</taxon>
        <taxon>Microbacteriaceae</taxon>
        <taxon>Agrococcus</taxon>
    </lineage>
</organism>
<dbReference type="InterPro" id="IPR041916">
    <property type="entry name" value="Anti_sigma_zinc_sf"/>
</dbReference>
<evidence type="ECO:0000256" key="11">
    <source>
        <dbReference type="SAM" id="MobiDB-lite"/>
    </source>
</evidence>
<feature type="region of interest" description="Disordered" evidence="11">
    <location>
        <begin position="85"/>
        <end position="106"/>
    </location>
</feature>
<keyword evidence="5 12" id="KW-1133">Transmembrane helix</keyword>
<keyword evidence="3" id="KW-1003">Cell membrane</keyword>
<dbReference type="EMBL" id="BAAAQT010000005">
    <property type="protein sequence ID" value="GAA2172805.1"/>
    <property type="molecule type" value="Genomic_DNA"/>
</dbReference>
<evidence type="ECO:0000259" key="13">
    <source>
        <dbReference type="Pfam" id="PF10099"/>
    </source>
</evidence>
<evidence type="ECO:0000256" key="6">
    <source>
        <dbReference type="ARBA" id="ARBA00023015"/>
    </source>
</evidence>
<reference evidence="14 15" key="1">
    <citation type="journal article" date="2019" name="Int. J. Syst. Evol. Microbiol.">
        <title>The Global Catalogue of Microorganisms (GCM) 10K type strain sequencing project: providing services to taxonomists for standard genome sequencing and annotation.</title>
        <authorList>
            <consortium name="The Broad Institute Genomics Platform"/>
            <consortium name="The Broad Institute Genome Sequencing Center for Infectious Disease"/>
            <person name="Wu L."/>
            <person name="Ma J."/>
        </authorList>
    </citation>
    <scope>NUCLEOTIDE SEQUENCE [LARGE SCALE GENOMIC DNA]</scope>
    <source>
        <strain evidence="14 15">JCM 16026</strain>
    </source>
</reference>
<keyword evidence="15" id="KW-1185">Reference proteome</keyword>
<dbReference type="InterPro" id="IPR051474">
    <property type="entry name" value="Anti-sigma-K/W_factor"/>
</dbReference>
<proteinExistence type="predicted"/>
<dbReference type="PANTHER" id="PTHR37461">
    <property type="entry name" value="ANTI-SIGMA-K FACTOR RSKA"/>
    <property type="match status" value="1"/>
</dbReference>
<dbReference type="InterPro" id="IPR018764">
    <property type="entry name" value="RskA_C"/>
</dbReference>
<keyword evidence="7 12" id="KW-0472">Membrane</keyword>
<evidence type="ECO:0000256" key="12">
    <source>
        <dbReference type="SAM" id="Phobius"/>
    </source>
</evidence>
<evidence type="ECO:0000256" key="8">
    <source>
        <dbReference type="ARBA" id="ARBA00023163"/>
    </source>
</evidence>
<name>A0ABN3ANU1_9MICO</name>
<accession>A0ABN3ANU1</accession>
<protein>
    <recommendedName>
        <fullName evidence="10">Regulator of SigK</fullName>
    </recommendedName>
    <alternativeName>
        <fullName evidence="9">Sigma-K anti-sigma factor RskA</fullName>
    </alternativeName>
</protein>
<evidence type="ECO:0000256" key="10">
    <source>
        <dbReference type="ARBA" id="ARBA00030803"/>
    </source>
</evidence>
<keyword evidence="8" id="KW-0804">Transcription</keyword>
<evidence type="ECO:0000256" key="1">
    <source>
        <dbReference type="ARBA" id="ARBA00004167"/>
    </source>
</evidence>
<feature type="transmembrane region" description="Helical" evidence="12">
    <location>
        <begin position="124"/>
        <end position="145"/>
    </location>
</feature>
<dbReference type="PANTHER" id="PTHR37461:SF1">
    <property type="entry name" value="ANTI-SIGMA-K FACTOR RSKA"/>
    <property type="match status" value="1"/>
</dbReference>
<evidence type="ECO:0000256" key="4">
    <source>
        <dbReference type="ARBA" id="ARBA00022692"/>
    </source>
</evidence>
<keyword evidence="6" id="KW-0805">Transcription regulation</keyword>
<gene>
    <name evidence="14" type="ORF">GCM10009846_12180</name>
</gene>
<dbReference type="Proteomes" id="UP001501599">
    <property type="component" value="Unassembled WGS sequence"/>
</dbReference>
<comment type="subcellular location">
    <subcellularLocation>
        <location evidence="2">Cell membrane</location>
    </subcellularLocation>
    <subcellularLocation>
        <location evidence="1">Membrane</location>
        <topology evidence="1">Single-pass membrane protein</topology>
    </subcellularLocation>
</comment>
<evidence type="ECO:0000256" key="9">
    <source>
        <dbReference type="ARBA" id="ARBA00029829"/>
    </source>
</evidence>
<feature type="compositionally biased region" description="Basic and acidic residues" evidence="11">
    <location>
        <begin position="85"/>
        <end position="97"/>
    </location>
</feature>
<keyword evidence="4 12" id="KW-0812">Transmembrane</keyword>
<sequence length="260" mass="27056">MTQDREDIAGRALDALDHEERRRFDEQADEATLAELADMQETAAALGAAVAVAPPAELRARIFEQVAATEQVRPEVAVVGGRDDEAAAQDATEREPAHVGAGASTAGPRELAAQRRWFQRPASVLAAAAAAVVLLVGGVGIGQAMRGPDEVSALVHASDVSTQTASLADGTRATLMWSHEQGDVALVFEGLSALDQEQVYEAWLMRDGEPIAAGVFEGGDGSVVHVLDGELQEGDGVAITIEPAGGSEQPTSQALLVMTT</sequence>
<evidence type="ECO:0000256" key="2">
    <source>
        <dbReference type="ARBA" id="ARBA00004236"/>
    </source>
</evidence>